<protein>
    <submittedName>
        <fullName evidence="2">GIY-YIG nuclease family protein</fullName>
    </submittedName>
</protein>
<reference evidence="2 3" key="1">
    <citation type="submission" date="2024-03" db="EMBL/GenBank/DDBJ databases">
        <title>YIM 134122 draft genome.</title>
        <authorList>
            <person name="Zuo S."/>
            <person name="Xiong L."/>
        </authorList>
    </citation>
    <scope>NUCLEOTIDE SEQUENCE [LARGE SCALE GENOMIC DNA]</scope>
    <source>
        <strain evidence="2 3">YIM 134122</strain>
    </source>
</reference>
<dbReference type="Proteomes" id="UP001425155">
    <property type="component" value="Unassembled WGS sequence"/>
</dbReference>
<evidence type="ECO:0000313" key="2">
    <source>
        <dbReference type="EMBL" id="MEN1945923.1"/>
    </source>
</evidence>
<evidence type="ECO:0000313" key="3">
    <source>
        <dbReference type="Proteomes" id="UP001425155"/>
    </source>
</evidence>
<gene>
    <name evidence="2" type="ORF">WJX64_05140</name>
</gene>
<sequence length="188" mass="20809">MEHPRTCGITLHDGSNCSSIVPADAELNLCDQHLLAAADIAAREVGVTDLLPSPCLACGSRLGVHYPSGWLCAVCEWRHGEFPDGELAPPRLDVVYYIRFGGLIKIGTSANPRRRIASLPHDEVLAFERGDRRLEQRRHAQFASQQVNGGEWFHAHEALLRHIEVVRGGIDPWDAHARWLSSLLALRG</sequence>
<dbReference type="InterPro" id="IPR018306">
    <property type="entry name" value="Phage_T5_Orf172_DNA-bd"/>
</dbReference>
<dbReference type="SMART" id="SM00974">
    <property type="entry name" value="T5orf172"/>
    <property type="match status" value="1"/>
</dbReference>
<feature type="domain" description="Bacteriophage T5 Orf172 DNA-binding" evidence="1">
    <location>
        <begin position="98"/>
        <end position="166"/>
    </location>
</feature>
<accession>A0ABU9W252</accession>
<keyword evidence="3" id="KW-1185">Reference proteome</keyword>
<name>A0ABU9W252_9MICO</name>
<dbReference type="RefSeq" id="WP_342112419.1">
    <property type="nucleotide sequence ID" value="NZ_JBCAUN010000001.1"/>
</dbReference>
<dbReference type="Pfam" id="PF13455">
    <property type="entry name" value="MUG113"/>
    <property type="match status" value="1"/>
</dbReference>
<evidence type="ECO:0000259" key="1">
    <source>
        <dbReference type="SMART" id="SM00974"/>
    </source>
</evidence>
<comment type="caution">
    <text evidence="2">The sequence shown here is derived from an EMBL/GenBank/DDBJ whole genome shotgun (WGS) entry which is preliminary data.</text>
</comment>
<proteinExistence type="predicted"/>
<dbReference type="EMBL" id="JBCLVG010000001">
    <property type="protein sequence ID" value="MEN1945923.1"/>
    <property type="molecule type" value="Genomic_DNA"/>
</dbReference>
<organism evidence="2 3">
    <name type="scientific">Leifsonia stereocauli</name>
    <dbReference type="NCBI Taxonomy" id="3134136"/>
    <lineage>
        <taxon>Bacteria</taxon>
        <taxon>Bacillati</taxon>
        <taxon>Actinomycetota</taxon>
        <taxon>Actinomycetes</taxon>
        <taxon>Micrococcales</taxon>
        <taxon>Microbacteriaceae</taxon>
        <taxon>Leifsonia</taxon>
    </lineage>
</organism>